<proteinExistence type="inferred from homology"/>
<dbReference type="InterPro" id="IPR036157">
    <property type="entry name" value="dUTPase-like_sf"/>
</dbReference>
<dbReference type="NCBIfam" id="TIGR00576">
    <property type="entry name" value="dut"/>
    <property type="match status" value="1"/>
</dbReference>
<dbReference type="InterPro" id="IPR029054">
    <property type="entry name" value="dUTPase-like"/>
</dbReference>
<keyword evidence="3" id="KW-0378">Hydrolase</keyword>
<dbReference type="NCBIfam" id="NF001862">
    <property type="entry name" value="PRK00601.1"/>
    <property type="match status" value="1"/>
</dbReference>
<protein>
    <recommendedName>
        <fullName evidence="2">dUTP diphosphatase</fullName>
        <ecNumber evidence="2">3.6.1.23</ecNumber>
    </recommendedName>
</protein>
<dbReference type="GO" id="GO:0000287">
    <property type="term" value="F:magnesium ion binding"/>
    <property type="evidence" value="ECO:0007669"/>
    <property type="project" value="InterPro"/>
</dbReference>
<evidence type="ECO:0000313" key="6">
    <source>
        <dbReference type="EMBL" id="CAB5218765.1"/>
    </source>
</evidence>
<sequence length="164" mass="18002">MTSFMTGTTCINTSGNFSMSYNLDCLVSPGATLPQRAHPTDAGADLFAWFEDDELDFVEIESNKQKLIDTGIAIKIPHSFAGFVYNRSSQGKKGIVIPHSVGVIDTDYRGTIKVLLKNTTDQTIKIQRKERIAQLVIQPIQLVGFRDVWNDTQRGTGGFGSTGT</sequence>
<dbReference type="PANTHER" id="PTHR11241:SF0">
    <property type="entry name" value="DEOXYURIDINE 5'-TRIPHOSPHATE NUCLEOTIDOHYDROLASE"/>
    <property type="match status" value="1"/>
</dbReference>
<dbReference type="EC" id="3.6.1.23" evidence="2"/>
<dbReference type="SUPFAM" id="SSF51283">
    <property type="entry name" value="dUTPase-like"/>
    <property type="match status" value="1"/>
</dbReference>
<keyword evidence="4" id="KW-0546">Nucleotide metabolism</keyword>
<dbReference type="GO" id="GO:0046081">
    <property type="term" value="P:dUTP catabolic process"/>
    <property type="evidence" value="ECO:0007669"/>
    <property type="project" value="InterPro"/>
</dbReference>
<evidence type="ECO:0000256" key="4">
    <source>
        <dbReference type="ARBA" id="ARBA00023080"/>
    </source>
</evidence>
<dbReference type="Pfam" id="PF00692">
    <property type="entry name" value="dUTPase"/>
    <property type="match status" value="1"/>
</dbReference>
<dbReference type="PANTHER" id="PTHR11241">
    <property type="entry name" value="DEOXYURIDINE 5'-TRIPHOSPHATE NUCLEOTIDOHYDROLASE"/>
    <property type="match status" value="1"/>
</dbReference>
<comment type="similarity">
    <text evidence="1">Belongs to the dUTPase family.</text>
</comment>
<dbReference type="Gene3D" id="2.70.40.10">
    <property type="match status" value="1"/>
</dbReference>
<evidence type="ECO:0000259" key="5">
    <source>
        <dbReference type="Pfam" id="PF00692"/>
    </source>
</evidence>
<reference evidence="6" key="1">
    <citation type="submission" date="2020-05" db="EMBL/GenBank/DDBJ databases">
        <authorList>
            <person name="Chiriac C."/>
            <person name="Salcher M."/>
            <person name="Ghai R."/>
            <person name="Kavagutti S V."/>
        </authorList>
    </citation>
    <scope>NUCLEOTIDE SEQUENCE</scope>
</reference>
<accession>A0A6J7WPX3</accession>
<name>A0A6J7WPX3_9CAUD</name>
<dbReference type="InterPro" id="IPR008181">
    <property type="entry name" value="dUTPase"/>
</dbReference>
<dbReference type="EMBL" id="LR798261">
    <property type="protein sequence ID" value="CAB5218765.1"/>
    <property type="molecule type" value="Genomic_DNA"/>
</dbReference>
<evidence type="ECO:0000256" key="3">
    <source>
        <dbReference type="ARBA" id="ARBA00022801"/>
    </source>
</evidence>
<feature type="domain" description="dUTPase-like" evidence="5">
    <location>
        <begin position="31"/>
        <end position="163"/>
    </location>
</feature>
<dbReference type="GO" id="GO:0006226">
    <property type="term" value="P:dUMP biosynthetic process"/>
    <property type="evidence" value="ECO:0007669"/>
    <property type="project" value="InterPro"/>
</dbReference>
<dbReference type="GO" id="GO:0004170">
    <property type="term" value="F:dUTP diphosphatase activity"/>
    <property type="evidence" value="ECO:0007669"/>
    <property type="project" value="UniProtKB-EC"/>
</dbReference>
<gene>
    <name evidence="6" type="ORF">UFOVP218_132</name>
</gene>
<dbReference type="InterPro" id="IPR033704">
    <property type="entry name" value="dUTPase_trimeric"/>
</dbReference>
<evidence type="ECO:0000256" key="2">
    <source>
        <dbReference type="ARBA" id="ARBA00012379"/>
    </source>
</evidence>
<dbReference type="CDD" id="cd07557">
    <property type="entry name" value="trimeric_dUTPase"/>
    <property type="match status" value="1"/>
</dbReference>
<organism evidence="6">
    <name type="scientific">uncultured Caudovirales phage</name>
    <dbReference type="NCBI Taxonomy" id="2100421"/>
    <lineage>
        <taxon>Viruses</taxon>
        <taxon>Duplodnaviria</taxon>
        <taxon>Heunggongvirae</taxon>
        <taxon>Uroviricota</taxon>
        <taxon>Caudoviricetes</taxon>
        <taxon>Peduoviridae</taxon>
        <taxon>Maltschvirus</taxon>
        <taxon>Maltschvirus maltsch</taxon>
    </lineage>
</organism>
<evidence type="ECO:0000256" key="1">
    <source>
        <dbReference type="ARBA" id="ARBA00006581"/>
    </source>
</evidence>